<gene>
    <name evidence="7" type="ORF">SAMN05421788_101363</name>
</gene>
<dbReference type="InterPro" id="IPR036388">
    <property type="entry name" value="WH-like_DNA-bd_sf"/>
</dbReference>
<keyword evidence="8" id="KW-1185">Reference proteome</keyword>
<dbReference type="InterPro" id="IPR013249">
    <property type="entry name" value="RNA_pol_sigma70_r4_t2"/>
</dbReference>
<dbReference type="SUPFAM" id="SSF88946">
    <property type="entry name" value="Sigma2 domain of RNA polymerase sigma factors"/>
    <property type="match status" value="1"/>
</dbReference>
<evidence type="ECO:0000313" key="8">
    <source>
        <dbReference type="Proteomes" id="UP000186917"/>
    </source>
</evidence>
<feature type="domain" description="RNA polymerase sigma factor 70 region 4 type 2" evidence="6">
    <location>
        <begin position="121"/>
        <end position="172"/>
    </location>
</feature>
<dbReference type="InterPro" id="IPR039425">
    <property type="entry name" value="RNA_pol_sigma-70-like"/>
</dbReference>
<evidence type="ECO:0000256" key="4">
    <source>
        <dbReference type="ARBA" id="ARBA00023163"/>
    </source>
</evidence>
<proteinExistence type="inferred from homology"/>
<dbReference type="EMBL" id="FTOR01000001">
    <property type="protein sequence ID" value="SIS63917.1"/>
    <property type="molecule type" value="Genomic_DNA"/>
</dbReference>
<evidence type="ECO:0000256" key="1">
    <source>
        <dbReference type="ARBA" id="ARBA00010641"/>
    </source>
</evidence>
<keyword evidence="2" id="KW-0805">Transcription regulation</keyword>
<evidence type="ECO:0000259" key="6">
    <source>
        <dbReference type="Pfam" id="PF08281"/>
    </source>
</evidence>
<dbReference type="PANTHER" id="PTHR43133">
    <property type="entry name" value="RNA POLYMERASE ECF-TYPE SIGMA FACTO"/>
    <property type="match status" value="1"/>
</dbReference>
<feature type="domain" description="RNA polymerase sigma-70 region 2" evidence="5">
    <location>
        <begin position="23"/>
        <end position="89"/>
    </location>
</feature>
<dbReference type="PANTHER" id="PTHR43133:SF46">
    <property type="entry name" value="RNA POLYMERASE SIGMA-70 FACTOR ECF SUBFAMILY"/>
    <property type="match status" value="1"/>
</dbReference>
<dbReference type="Gene3D" id="1.10.10.10">
    <property type="entry name" value="Winged helix-like DNA-binding domain superfamily/Winged helix DNA-binding domain"/>
    <property type="match status" value="1"/>
</dbReference>
<name>A0A173MMQ1_9BACT</name>
<dbReference type="GO" id="GO:0003677">
    <property type="term" value="F:DNA binding"/>
    <property type="evidence" value="ECO:0007669"/>
    <property type="project" value="InterPro"/>
</dbReference>
<dbReference type="SUPFAM" id="SSF88659">
    <property type="entry name" value="Sigma3 and sigma4 domains of RNA polymerase sigma factors"/>
    <property type="match status" value="1"/>
</dbReference>
<dbReference type="CDD" id="cd06171">
    <property type="entry name" value="Sigma70_r4"/>
    <property type="match status" value="1"/>
</dbReference>
<keyword evidence="4" id="KW-0804">Transcription</keyword>
<dbReference type="NCBIfam" id="TIGR02937">
    <property type="entry name" value="sigma70-ECF"/>
    <property type="match status" value="1"/>
</dbReference>
<dbReference type="InterPro" id="IPR013325">
    <property type="entry name" value="RNA_pol_sigma_r2"/>
</dbReference>
<dbReference type="GO" id="GO:0016987">
    <property type="term" value="F:sigma factor activity"/>
    <property type="evidence" value="ECO:0007669"/>
    <property type="project" value="UniProtKB-KW"/>
</dbReference>
<evidence type="ECO:0000259" key="5">
    <source>
        <dbReference type="Pfam" id="PF04542"/>
    </source>
</evidence>
<dbReference type="InterPro" id="IPR014284">
    <property type="entry name" value="RNA_pol_sigma-70_dom"/>
</dbReference>
<accession>A0A173MMQ1</accession>
<evidence type="ECO:0000256" key="3">
    <source>
        <dbReference type="ARBA" id="ARBA00023082"/>
    </source>
</evidence>
<dbReference type="KEGG" id="fln:FLA_4961"/>
<dbReference type="InterPro" id="IPR007627">
    <property type="entry name" value="RNA_pol_sigma70_r2"/>
</dbReference>
<dbReference type="InterPro" id="IPR013324">
    <property type="entry name" value="RNA_pol_sigma_r3/r4-like"/>
</dbReference>
<reference evidence="8" key="1">
    <citation type="submission" date="2017-01" db="EMBL/GenBank/DDBJ databases">
        <authorList>
            <person name="Varghese N."/>
            <person name="Submissions S."/>
        </authorList>
    </citation>
    <scope>NUCLEOTIDE SEQUENCE [LARGE SCALE GENOMIC DNA]</scope>
    <source>
        <strain evidence="8">DSM 21054</strain>
    </source>
</reference>
<comment type="similarity">
    <text evidence="1">Belongs to the sigma-70 factor family. ECF subfamily.</text>
</comment>
<organism evidence="7 8">
    <name type="scientific">Filimonas lacunae</name>
    <dbReference type="NCBI Taxonomy" id="477680"/>
    <lineage>
        <taxon>Bacteria</taxon>
        <taxon>Pseudomonadati</taxon>
        <taxon>Bacteroidota</taxon>
        <taxon>Chitinophagia</taxon>
        <taxon>Chitinophagales</taxon>
        <taxon>Chitinophagaceae</taxon>
        <taxon>Filimonas</taxon>
    </lineage>
</organism>
<dbReference type="GO" id="GO:0006352">
    <property type="term" value="P:DNA-templated transcription initiation"/>
    <property type="evidence" value="ECO:0007669"/>
    <property type="project" value="InterPro"/>
</dbReference>
<dbReference type="Pfam" id="PF04542">
    <property type="entry name" value="Sigma70_r2"/>
    <property type="match status" value="1"/>
</dbReference>
<evidence type="ECO:0000313" key="7">
    <source>
        <dbReference type="EMBL" id="SIS63917.1"/>
    </source>
</evidence>
<dbReference type="Proteomes" id="UP000186917">
    <property type="component" value="Unassembled WGS sequence"/>
</dbReference>
<sequence length="195" mass="22722">MITSDSLLWRQFLNGDKASFEQIYRLHYRSLYEFGMRKTNDEELVKECMQALFVKLWLNRQGISETANPKYYLITSLKNTIVSAQTANGRVSHTGDREEDYFQLSFTETDKLAGADEKTKQLIDAMNQLTGRQKEVIYLRFFEEMPYEQIAELMDVSVKGVYKLNSRALDALKDILDISKKDLLVLLALCKIYFQ</sequence>
<dbReference type="AlphaFoldDB" id="A0A173MMQ1"/>
<protein>
    <submittedName>
        <fullName evidence="7">RNA polymerase sigma factor, sigma-70 family</fullName>
    </submittedName>
</protein>
<dbReference type="Gene3D" id="1.10.1740.10">
    <property type="match status" value="1"/>
</dbReference>
<dbReference type="Pfam" id="PF08281">
    <property type="entry name" value="Sigma70_r4_2"/>
    <property type="match status" value="1"/>
</dbReference>
<evidence type="ECO:0000256" key="2">
    <source>
        <dbReference type="ARBA" id="ARBA00023015"/>
    </source>
</evidence>
<dbReference type="STRING" id="477680.SAMN05421788_101363"/>
<dbReference type="RefSeq" id="WP_076375086.1">
    <property type="nucleotide sequence ID" value="NZ_AP017422.1"/>
</dbReference>
<keyword evidence="3" id="KW-0731">Sigma factor</keyword>